<feature type="transmembrane region" description="Helical" evidence="1">
    <location>
        <begin position="6"/>
        <end position="25"/>
    </location>
</feature>
<reference evidence="2 3" key="1">
    <citation type="journal article" date="2014" name="Int. J. Syst. Evol. Microbiol.">
        <title>Phaeodactylibacter xiamenensis gen. nov., sp. nov., a member of the family Saprospiraceae isolated from the marine alga Phaeodactylum tricornutum.</title>
        <authorList>
            <person name="Chen Z.Jr."/>
            <person name="Lei X."/>
            <person name="Lai Q."/>
            <person name="Li Y."/>
            <person name="Zhang B."/>
            <person name="Zhang J."/>
            <person name="Zhang H."/>
            <person name="Yang L."/>
            <person name="Zheng W."/>
            <person name="Tian Y."/>
            <person name="Yu Z."/>
            <person name="Xu H.Jr."/>
            <person name="Zheng T."/>
        </authorList>
    </citation>
    <scope>NUCLEOTIDE SEQUENCE [LARGE SCALE GENOMIC DNA]</scope>
    <source>
        <strain evidence="2 3">KD52</strain>
    </source>
</reference>
<accession>A0A098RZ24</accession>
<feature type="transmembrane region" description="Helical" evidence="1">
    <location>
        <begin position="65"/>
        <end position="85"/>
    </location>
</feature>
<feature type="transmembrane region" description="Helical" evidence="1">
    <location>
        <begin position="32"/>
        <end position="53"/>
    </location>
</feature>
<evidence type="ECO:0000313" key="2">
    <source>
        <dbReference type="EMBL" id="KGE85121.1"/>
    </source>
</evidence>
<keyword evidence="3" id="KW-1185">Reference proteome</keyword>
<dbReference type="EMBL" id="JPOS01000093">
    <property type="protein sequence ID" value="KGE85121.1"/>
    <property type="molecule type" value="Genomic_DNA"/>
</dbReference>
<keyword evidence="1" id="KW-1133">Transmembrane helix</keyword>
<sequence>MKIFTVFFYVVSFVAIIAEAFQYFTVGLGLEYVFMIPLIFVSGLLSAFLPALIRLPVIATGLQGLANWFILMAIGIGMVYAYVYIRDQPETILRASFYMESGLDIEFRANGTYKAINNGMGGASAHYGSYAQSGAYFITDNRLYLGRSRLRDTLIRDSNQLHFRLGQPFRGINAGIMWISAEE</sequence>
<proteinExistence type="predicted"/>
<dbReference type="RefSeq" id="WP_044229536.1">
    <property type="nucleotide sequence ID" value="NZ_JBKAGJ010000068.1"/>
</dbReference>
<organism evidence="2 3">
    <name type="scientific">Phaeodactylibacter xiamenensis</name>
    <dbReference type="NCBI Taxonomy" id="1524460"/>
    <lineage>
        <taxon>Bacteria</taxon>
        <taxon>Pseudomonadati</taxon>
        <taxon>Bacteroidota</taxon>
        <taxon>Saprospiria</taxon>
        <taxon>Saprospirales</taxon>
        <taxon>Haliscomenobacteraceae</taxon>
        <taxon>Phaeodactylibacter</taxon>
    </lineage>
</organism>
<evidence type="ECO:0000256" key="1">
    <source>
        <dbReference type="SAM" id="Phobius"/>
    </source>
</evidence>
<keyword evidence="1" id="KW-0812">Transmembrane</keyword>
<gene>
    <name evidence="2" type="ORF">IX84_29965</name>
</gene>
<protein>
    <submittedName>
        <fullName evidence="2">Uncharacterized protein</fullName>
    </submittedName>
</protein>
<keyword evidence="1" id="KW-0472">Membrane</keyword>
<name>A0A098RZ24_9BACT</name>
<comment type="caution">
    <text evidence="2">The sequence shown here is derived from an EMBL/GenBank/DDBJ whole genome shotgun (WGS) entry which is preliminary data.</text>
</comment>
<evidence type="ECO:0000313" key="3">
    <source>
        <dbReference type="Proteomes" id="UP000029736"/>
    </source>
</evidence>
<dbReference type="Proteomes" id="UP000029736">
    <property type="component" value="Unassembled WGS sequence"/>
</dbReference>
<dbReference type="AlphaFoldDB" id="A0A098RZ24"/>